<proteinExistence type="predicted"/>
<feature type="domain" description="Reverse transcriptase" evidence="1">
    <location>
        <begin position="1"/>
        <end position="110"/>
    </location>
</feature>
<dbReference type="Proteomes" id="UP001186944">
    <property type="component" value="Unassembled WGS sequence"/>
</dbReference>
<comment type="caution">
    <text evidence="2">The sequence shown here is derived from an EMBL/GenBank/DDBJ whole genome shotgun (WGS) entry which is preliminary data.</text>
</comment>
<dbReference type="PANTHER" id="PTHR47027">
    <property type="entry name" value="REVERSE TRANSCRIPTASE DOMAIN-CONTAINING PROTEIN"/>
    <property type="match status" value="1"/>
</dbReference>
<organism evidence="2 3">
    <name type="scientific">Pinctada imbricata</name>
    <name type="common">Atlantic pearl-oyster</name>
    <name type="synonym">Pinctada martensii</name>
    <dbReference type="NCBI Taxonomy" id="66713"/>
    <lineage>
        <taxon>Eukaryota</taxon>
        <taxon>Metazoa</taxon>
        <taxon>Spiralia</taxon>
        <taxon>Lophotrochozoa</taxon>
        <taxon>Mollusca</taxon>
        <taxon>Bivalvia</taxon>
        <taxon>Autobranchia</taxon>
        <taxon>Pteriomorphia</taxon>
        <taxon>Pterioida</taxon>
        <taxon>Pterioidea</taxon>
        <taxon>Pteriidae</taxon>
        <taxon>Pinctada</taxon>
    </lineage>
</organism>
<gene>
    <name evidence="2" type="ORF">FSP39_025444</name>
</gene>
<name>A0AA88Y1S1_PINIB</name>
<dbReference type="EMBL" id="VSWD01000008">
    <property type="protein sequence ID" value="KAK3096295.1"/>
    <property type="molecule type" value="Genomic_DNA"/>
</dbReference>
<protein>
    <recommendedName>
        <fullName evidence="1">Reverse transcriptase domain-containing protein</fullName>
    </recommendedName>
</protein>
<keyword evidence="3" id="KW-1185">Reference proteome</keyword>
<reference evidence="2" key="1">
    <citation type="submission" date="2019-08" db="EMBL/GenBank/DDBJ databases">
        <title>The improved chromosome-level genome for the pearl oyster Pinctada fucata martensii using PacBio sequencing and Hi-C.</title>
        <authorList>
            <person name="Zheng Z."/>
        </authorList>
    </citation>
    <scope>NUCLEOTIDE SEQUENCE</scope>
    <source>
        <strain evidence="2">ZZ-2019</strain>
        <tissue evidence="2">Adductor muscle</tissue>
    </source>
</reference>
<sequence length="110" mass="12888">EEQAGFRAVRSTREQIFILLNIVEQAMEWNSKLLVCYIDFEKAFDSVHRDELWKIMRSYGIPSKLVKMTKAMHSKSECAVQTGSGLTEWFQFKSDVKQGCYMSEFLFFLV</sequence>
<evidence type="ECO:0000313" key="2">
    <source>
        <dbReference type="EMBL" id="KAK3096295.1"/>
    </source>
</evidence>
<dbReference type="PROSITE" id="PS50878">
    <property type="entry name" value="RT_POL"/>
    <property type="match status" value="1"/>
</dbReference>
<accession>A0AA88Y1S1</accession>
<feature type="non-terminal residue" evidence="2">
    <location>
        <position position="1"/>
    </location>
</feature>
<evidence type="ECO:0000313" key="3">
    <source>
        <dbReference type="Proteomes" id="UP001186944"/>
    </source>
</evidence>
<evidence type="ECO:0000259" key="1">
    <source>
        <dbReference type="PROSITE" id="PS50878"/>
    </source>
</evidence>
<dbReference type="Pfam" id="PF00078">
    <property type="entry name" value="RVT_1"/>
    <property type="match status" value="1"/>
</dbReference>
<dbReference type="PANTHER" id="PTHR47027:SF25">
    <property type="entry name" value="REVERSE TRANSCRIPTASE DOMAIN-CONTAINING PROTEIN"/>
    <property type="match status" value="1"/>
</dbReference>
<dbReference type="InterPro" id="IPR000477">
    <property type="entry name" value="RT_dom"/>
</dbReference>
<dbReference type="AlphaFoldDB" id="A0AA88Y1S1"/>